<keyword evidence="2 5" id="KW-1017">Isopeptide bond</keyword>
<evidence type="ECO:0000256" key="3">
    <source>
        <dbReference type="ARBA" id="ARBA00022843"/>
    </source>
</evidence>
<evidence type="ECO:0000256" key="5">
    <source>
        <dbReference type="RuleBase" id="RU361202"/>
    </source>
</evidence>
<comment type="subunit">
    <text evidence="5">Conjugated with ATG12.</text>
</comment>
<evidence type="ECO:0000259" key="6">
    <source>
        <dbReference type="Pfam" id="PF04106"/>
    </source>
</evidence>
<dbReference type="InterPro" id="IPR007239">
    <property type="entry name" value="Atg5"/>
</dbReference>
<dbReference type="Pfam" id="PF20638">
    <property type="entry name" value="ATG5_UblA"/>
    <property type="match status" value="1"/>
</dbReference>
<evidence type="ECO:0000313" key="9">
    <source>
        <dbReference type="EMBL" id="KAH7430346.1"/>
    </source>
</evidence>
<dbReference type="OrthoDB" id="272162at2759"/>
<dbReference type="GO" id="GO:0006995">
    <property type="term" value="P:cellular response to nitrogen starvation"/>
    <property type="evidence" value="ECO:0007669"/>
    <property type="project" value="TreeGrafter"/>
</dbReference>
<dbReference type="PANTHER" id="PTHR13040">
    <property type="entry name" value="AUTOPHAGY PROTEIN 5"/>
    <property type="match status" value="1"/>
</dbReference>
<accession>A0A8T2U8V3</accession>
<dbReference type="Gene3D" id="3.10.20.90">
    <property type="entry name" value="Phosphatidylinositol 3-kinase Catalytic Subunit, Chain A, domain 1"/>
    <property type="match status" value="1"/>
</dbReference>
<dbReference type="EMBL" id="CM035414">
    <property type="protein sequence ID" value="KAH7430347.1"/>
    <property type="molecule type" value="Genomic_DNA"/>
</dbReference>
<comment type="similarity">
    <text evidence="1 5">Belongs to the ATG5 family.</text>
</comment>
<evidence type="ECO:0000313" key="10">
    <source>
        <dbReference type="Proteomes" id="UP000825935"/>
    </source>
</evidence>
<feature type="domain" description="Autophagy protein ATG5 UblB" evidence="6">
    <location>
        <begin position="190"/>
        <end position="342"/>
    </location>
</feature>
<dbReference type="FunFam" id="3.10.20.620:FF:000002">
    <property type="entry name" value="Autophagy protein 5"/>
    <property type="match status" value="1"/>
</dbReference>
<dbReference type="AlphaFoldDB" id="A0A8T2U8V3"/>
<dbReference type="InterPro" id="IPR042527">
    <property type="entry name" value="Atg5_UblA_dom_sf"/>
</dbReference>
<dbReference type="EMBL" id="CM035414">
    <property type="protein sequence ID" value="KAH7430346.1"/>
    <property type="molecule type" value="Genomic_DNA"/>
</dbReference>
<evidence type="ECO:0000259" key="7">
    <source>
        <dbReference type="Pfam" id="PF20637"/>
    </source>
</evidence>
<proteinExistence type="inferred from homology"/>
<dbReference type="Proteomes" id="UP000825935">
    <property type="component" value="Chromosome 9"/>
</dbReference>
<organism evidence="9 10">
    <name type="scientific">Ceratopteris richardii</name>
    <name type="common">Triangle waterfern</name>
    <dbReference type="NCBI Taxonomy" id="49495"/>
    <lineage>
        <taxon>Eukaryota</taxon>
        <taxon>Viridiplantae</taxon>
        <taxon>Streptophyta</taxon>
        <taxon>Embryophyta</taxon>
        <taxon>Tracheophyta</taxon>
        <taxon>Polypodiopsida</taxon>
        <taxon>Polypodiidae</taxon>
        <taxon>Polypodiales</taxon>
        <taxon>Pteridineae</taxon>
        <taxon>Pteridaceae</taxon>
        <taxon>Parkerioideae</taxon>
        <taxon>Ceratopteris</taxon>
    </lineage>
</organism>
<keyword evidence="10" id="KW-1185">Reference proteome</keyword>
<keyword evidence="5" id="KW-0813">Transport</keyword>
<gene>
    <name evidence="9" type="ORF">KP509_09G094700</name>
</gene>
<sequence>MICEERKLVWKGAIPMQLQLHNSEVTTVPPPSNFLMLAPRNGYLPLLLPYIKPHFQSALPIGQDTGWFEYEGLPLKWHVPTGVLYDLLCFEPARPWNLMVHFRGFPSELIPFEGEETIIRSFINSLKEASYVIHGSTKHVMNLSQMEQAELWRSVVEGDIESYERACIKLAPSVSTNSASVKADEMNIVKVPFRLYMRRVEVNDKGFSEAHPLKHWDHITYISRPVEIKREDGDTVTLWEALQNIAPQLFVCASELQGRDHTLPAPLVWESESSSAVATESAETDYSRYPKIIPITHYMWGQKTYFVNGLIRIQGIEPNPRLPVDWIARNLSAPDYFVHVCILIATNHKDSSAQ</sequence>
<dbReference type="GO" id="GO:0034727">
    <property type="term" value="P:piecemeal microautophagy of the nucleus"/>
    <property type="evidence" value="ECO:0007669"/>
    <property type="project" value="TreeGrafter"/>
</dbReference>
<protein>
    <recommendedName>
        <fullName evidence="5">Autophagy protein 5</fullName>
    </recommendedName>
</protein>
<dbReference type="GO" id="GO:0000422">
    <property type="term" value="P:autophagy of mitochondrion"/>
    <property type="evidence" value="ECO:0007669"/>
    <property type="project" value="TreeGrafter"/>
</dbReference>
<dbReference type="InterPro" id="IPR042526">
    <property type="entry name" value="Atg5_HR"/>
</dbReference>
<comment type="subcellular location">
    <subcellularLocation>
        <location evidence="5">Cytoplasm</location>
    </subcellularLocation>
</comment>
<evidence type="ECO:0000256" key="2">
    <source>
        <dbReference type="ARBA" id="ARBA00022499"/>
    </source>
</evidence>
<dbReference type="Gene3D" id="1.10.246.190">
    <property type="entry name" value="Autophagy protein Apg5, helix rich domain"/>
    <property type="match status" value="1"/>
</dbReference>
<keyword evidence="4 5" id="KW-0072">Autophagy</keyword>
<comment type="function">
    <text evidence="5">Required for autophagy.</text>
</comment>
<feature type="domain" description="Autophagy protein ATG5 UblA" evidence="8">
    <location>
        <begin position="9"/>
        <end position="102"/>
    </location>
</feature>
<dbReference type="GO" id="GO:0044233">
    <property type="term" value="C:mitochondria-associated endoplasmic reticulum membrane contact site"/>
    <property type="evidence" value="ECO:0007669"/>
    <property type="project" value="TreeGrafter"/>
</dbReference>
<dbReference type="GO" id="GO:0019776">
    <property type="term" value="F:Atg8-family ligase activity"/>
    <property type="evidence" value="ECO:0007669"/>
    <property type="project" value="TreeGrafter"/>
</dbReference>
<evidence type="ECO:0000256" key="1">
    <source>
        <dbReference type="ARBA" id="ARBA00006910"/>
    </source>
</evidence>
<dbReference type="PANTHER" id="PTHR13040:SF2">
    <property type="entry name" value="AUTOPHAGY PROTEIN 5"/>
    <property type="match status" value="1"/>
</dbReference>
<dbReference type="GO" id="GO:0061908">
    <property type="term" value="C:phagophore"/>
    <property type="evidence" value="ECO:0007669"/>
    <property type="project" value="TreeGrafter"/>
</dbReference>
<evidence type="ECO:0000256" key="4">
    <source>
        <dbReference type="ARBA" id="ARBA00023006"/>
    </source>
</evidence>
<dbReference type="GO" id="GO:0005776">
    <property type="term" value="C:autophagosome"/>
    <property type="evidence" value="ECO:0007669"/>
    <property type="project" value="TreeGrafter"/>
</dbReference>
<keyword evidence="3 5" id="KW-0832">Ubl conjugation</keyword>
<keyword evidence="5" id="KW-0963">Cytoplasm</keyword>
<comment type="caution">
    <text evidence="9">The sequence shown here is derived from an EMBL/GenBank/DDBJ whole genome shotgun (WGS) entry which is preliminary data.</text>
</comment>
<dbReference type="InterPro" id="IPR048318">
    <property type="entry name" value="ATG5_UblB"/>
</dbReference>
<dbReference type="InterPro" id="IPR048939">
    <property type="entry name" value="ATG5_UblA"/>
</dbReference>
<dbReference type="InterPro" id="IPR048940">
    <property type="entry name" value="ATG5_HBR"/>
</dbReference>
<evidence type="ECO:0000259" key="8">
    <source>
        <dbReference type="Pfam" id="PF20638"/>
    </source>
</evidence>
<dbReference type="Gene3D" id="3.10.20.620">
    <property type="match status" value="1"/>
</dbReference>
<dbReference type="Pfam" id="PF20637">
    <property type="entry name" value="ATG5_HBR"/>
    <property type="match status" value="1"/>
</dbReference>
<dbReference type="Pfam" id="PF04106">
    <property type="entry name" value="ATG5_UblB"/>
    <property type="match status" value="1"/>
</dbReference>
<feature type="domain" description="Autophagy protein ATG5 alpha-helical bundle region" evidence="7">
    <location>
        <begin position="115"/>
        <end position="172"/>
    </location>
</feature>
<reference evidence="9" key="1">
    <citation type="submission" date="2021-08" db="EMBL/GenBank/DDBJ databases">
        <title>WGS assembly of Ceratopteris richardii.</title>
        <authorList>
            <person name="Marchant D.B."/>
            <person name="Chen G."/>
            <person name="Jenkins J."/>
            <person name="Shu S."/>
            <person name="Leebens-Mack J."/>
            <person name="Grimwood J."/>
            <person name="Schmutz J."/>
            <person name="Soltis P."/>
            <person name="Soltis D."/>
            <person name="Chen Z.-H."/>
        </authorList>
    </citation>
    <scope>NUCLEOTIDE SEQUENCE</scope>
    <source>
        <strain evidence="9">Whitten #5841</strain>
        <tissue evidence="9">Leaf</tissue>
    </source>
</reference>
<name>A0A8T2U8V3_CERRI</name>
<dbReference type="OMA" id="GYPANIL"/>
<dbReference type="GO" id="GO:0034274">
    <property type="term" value="C:Atg12-Atg5-Atg16 complex"/>
    <property type="evidence" value="ECO:0007669"/>
    <property type="project" value="TreeGrafter"/>
</dbReference>
<dbReference type="GO" id="GO:0034045">
    <property type="term" value="C:phagophore assembly site membrane"/>
    <property type="evidence" value="ECO:0007669"/>
    <property type="project" value="TreeGrafter"/>
</dbReference>